<proteinExistence type="predicted"/>
<dbReference type="Proteomes" id="UP000184204">
    <property type="component" value="Unassembled WGS sequence"/>
</dbReference>
<name>A0A0X1U8Q0_ANAPI</name>
<evidence type="ECO:0000313" key="4">
    <source>
        <dbReference type="Proteomes" id="UP000184204"/>
    </source>
</evidence>
<reference evidence="4" key="3">
    <citation type="submission" date="2016-11" db="EMBL/GenBank/DDBJ databases">
        <authorList>
            <person name="Jaros S."/>
            <person name="Januszkiewicz K."/>
            <person name="Wedrychowicz H."/>
        </authorList>
    </citation>
    <scope>NUCLEOTIDE SEQUENCE [LARGE SCALE GENOMIC DNA]</scope>
    <source>
        <strain evidence="4">DSM 1682</strain>
    </source>
</reference>
<dbReference type="AlphaFoldDB" id="A0A0X1U8Q0"/>
<keyword evidence="3" id="KW-1185">Reference proteome</keyword>
<sequence>MCFTTGRCNISGKYHAKLESLQKELLQRTNGTVEYNDIADEIYRLREEKQNVLPEYS</sequence>
<organism evidence="2 4">
    <name type="scientific">Anaerotignum propionicum DSM 1682</name>
    <dbReference type="NCBI Taxonomy" id="991789"/>
    <lineage>
        <taxon>Bacteria</taxon>
        <taxon>Bacillati</taxon>
        <taxon>Bacillota</taxon>
        <taxon>Clostridia</taxon>
        <taxon>Lachnospirales</taxon>
        <taxon>Anaerotignaceae</taxon>
        <taxon>Anaerotignum</taxon>
    </lineage>
</organism>
<evidence type="ECO:0000313" key="1">
    <source>
        <dbReference type="EMBL" id="AMJ41306.1"/>
    </source>
</evidence>
<evidence type="ECO:0000313" key="2">
    <source>
        <dbReference type="EMBL" id="SHE96654.1"/>
    </source>
</evidence>
<gene>
    <name evidence="1" type="ORF">CPRO_17180</name>
    <name evidence="2" type="ORF">SAMN02745151_02344</name>
</gene>
<protein>
    <submittedName>
        <fullName evidence="2">Uncharacterized protein</fullName>
    </submittedName>
</protein>
<evidence type="ECO:0000313" key="3">
    <source>
        <dbReference type="Proteomes" id="UP000068026"/>
    </source>
</evidence>
<dbReference type="Proteomes" id="UP000068026">
    <property type="component" value="Chromosome"/>
</dbReference>
<dbReference type="RefSeq" id="WP_157881651.1">
    <property type="nucleotide sequence ID" value="NZ_CP014223.1"/>
</dbReference>
<accession>A0A0X1U8Q0</accession>
<dbReference type="OrthoDB" id="9769353at2"/>
<dbReference type="KEGG" id="cpro:CPRO_17180"/>
<reference evidence="2" key="4">
    <citation type="submission" date="2016-11" db="EMBL/GenBank/DDBJ databases">
        <authorList>
            <person name="Varghese N."/>
            <person name="Submissions S."/>
        </authorList>
    </citation>
    <scope>NUCLEOTIDE SEQUENCE</scope>
    <source>
        <strain evidence="2">DSM 1682</strain>
    </source>
</reference>
<dbReference type="EMBL" id="FQUA01000012">
    <property type="protein sequence ID" value="SHE96654.1"/>
    <property type="molecule type" value="Genomic_DNA"/>
</dbReference>
<dbReference type="EMBL" id="CP014223">
    <property type="protein sequence ID" value="AMJ41306.1"/>
    <property type="molecule type" value="Genomic_DNA"/>
</dbReference>
<reference evidence="1 3" key="1">
    <citation type="journal article" date="2016" name="Genome Announc.">
        <title>Complete Genome Sequence of the Amino Acid-Fermenting Clostridium propionicum X2 (DSM 1682).</title>
        <authorList>
            <person name="Poehlein A."/>
            <person name="Schlien K."/>
            <person name="Chowdhury N.P."/>
            <person name="Gottschalk G."/>
            <person name="Buckel W."/>
            <person name="Daniel R."/>
        </authorList>
    </citation>
    <scope>NUCLEOTIDE SEQUENCE [LARGE SCALE GENOMIC DNA]</scope>
    <source>
        <strain evidence="1 3">X2</strain>
    </source>
</reference>
<reference evidence="3" key="2">
    <citation type="submission" date="2016-01" db="EMBL/GenBank/DDBJ databases">
        <authorList>
            <person name="Poehlein A."/>
            <person name="Schlien K."/>
            <person name="Gottschalk G."/>
            <person name="Buckel W."/>
            <person name="Daniel R."/>
        </authorList>
    </citation>
    <scope>NUCLEOTIDE SEQUENCE [LARGE SCALE GENOMIC DNA]</scope>
    <source>
        <strain evidence="3">X2</strain>
    </source>
</reference>